<dbReference type="CDD" id="cd16015">
    <property type="entry name" value="LTA_synthase"/>
    <property type="match status" value="1"/>
</dbReference>
<evidence type="ECO:0000259" key="7">
    <source>
        <dbReference type="Pfam" id="PF00884"/>
    </source>
</evidence>
<dbReference type="AlphaFoldDB" id="A0A6J6EL94"/>
<dbReference type="InterPro" id="IPR050448">
    <property type="entry name" value="OpgB/LTA_synthase_biosynth"/>
</dbReference>
<keyword evidence="2" id="KW-1003">Cell membrane</keyword>
<dbReference type="Gene3D" id="3.40.720.10">
    <property type="entry name" value="Alkaline Phosphatase, subunit A"/>
    <property type="match status" value="1"/>
</dbReference>
<dbReference type="InterPro" id="IPR017850">
    <property type="entry name" value="Alkaline_phosphatase_core_sf"/>
</dbReference>
<gene>
    <name evidence="8" type="ORF">UFOPK1684_01053</name>
</gene>
<reference evidence="8" key="1">
    <citation type="submission" date="2020-05" db="EMBL/GenBank/DDBJ databases">
        <authorList>
            <person name="Chiriac C."/>
            <person name="Salcher M."/>
            <person name="Ghai R."/>
            <person name="Kavagutti S V."/>
        </authorList>
    </citation>
    <scope>NUCLEOTIDE SEQUENCE</scope>
</reference>
<dbReference type="GO" id="GO:0005886">
    <property type="term" value="C:plasma membrane"/>
    <property type="evidence" value="ECO:0007669"/>
    <property type="project" value="UniProtKB-SubCell"/>
</dbReference>
<name>A0A6J6EL94_9ZZZZ</name>
<dbReference type="PANTHER" id="PTHR47371:SF3">
    <property type="entry name" value="PHOSPHOGLYCEROL TRANSFERASE I"/>
    <property type="match status" value="1"/>
</dbReference>
<comment type="subcellular location">
    <subcellularLocation>
        <location evidence="1">Cell membrane</location>
        <topology evidence="1">Multi-pass membrane protein</topology>
    </subcellularLocation>
</comment>
<sequence length="522" mass="58820">MKHGRHTARPAPLALWVSVVVFVVWWLAAMITIVNAWVVWNFGQLELPQFIYHIVNIVEVVKPMSIDFVIASAIAIILGPVAIGVLGVKLTRRLVRGAKQTFSAHVQAKREAPRSLLRSRVLSPGLPVGLLVPAIVLGFTTPTFAVNVGVVSFFQNSKPSNFIESFYEFPDNIQQPEQPLNLVMIYVESLENTYRNPELWGENLLDSLDYETREWGSFADFQEVRGTGWTIAGLVASQCGVLLKEENQFDIRQQLGLKSVNRIGERVDAFMPGITCLGDILADAGYANHFLGGADPEFAGKGKFFEEHGYRSVKGLPYWKSIGETEFTKWGLHDDDLLRHAKWELDTLHAAEQPFNMTVLTVDTHRPEGHLSPTCERRGADGLPDIVACTSDLLADFVRYMEKKGYLKDTVVVITGDHLSMPNAVQETMDLEPHRTIYNKFWSPLGFEPNRSEFYHFSMLPTVLDLMGFEYPGNEMALGVSGVGERDPRKFTIYDVRNLDDQLRRPSELYDVFWDVKHSEGS</sequence>
<accession>A0A6J6EL94</accession>
<evidence type="ECO:0000256" key="2">
    <source>
        <dbReference type="ARBA" id="ARBA00022475"/>
    </source>
</evidence>
<feature type="transmembrane region" description="Helical" evidence="6">
    <location>
        <begin position="128"/>
        <end position="154"/>
    </location>
</feature>
<evidence type="ECO:0000313" key="8">
    <source>
        <dbReference type="EMBL" id="CAB4576125.1"/>
    </source>
</evidence>
<dbReference type="SUPFAM" id="SSF53649">
    <property type="entry name" value="Alkaline phosphatase-like"/>
    <property type="match status" value="1"/>
</dbReference>
<feature type="transmembrane region" description="Helical" evidence="6">
    <location>
        <begin position="68"/>
        <end position="88"/>
    </location>
</feature>
<feature type="transmembrane region" description="Helical" evidence="6">
    <location>
        <begin position="12"/>
        <end position="40"/>
    </location>
</feature>
<proteinExistence type="predicted"/>
<dbReference type="Pfam" id="PF00884">
    <property type="entry name" value="Sulfatase"/>
    <property type="match status" value="1"/>
</dbReference>
<dbReference type="EMBL" id="CAEZTM010000051">
    <property type="protein sequence ID" value="CAB4576125.1"/>
    <property type="molecule type" value="Genomic_DNA"/>
</dbReference>
<evidence type="ECO:0000256" key="6">
    <source>
        <dbReference type="SAM" id="Phobius"/>
    </source>
</evidence>
<evidence type="ECO:0000256" key="5">
    <source>
        <dbReference type="ARBA" id="ARBA00023136"/>
    </source>
</evidence>
<keyword evidence="4 6" id="KW-1133">Transmembrane helix</keyword>
<feature type="domain" description="Sulfatase N-terminal" evidence="7">
    <location>
        <begin position="268"/>
        <end position="468"/>
    </location>
</feature>
<protein>
    <submittedName>
        <fullName evidence="8">Unannotated protein</fullName>
    </submittedName>
</protein>
<evidence type="ECO:0000256" key="1">
    <source>
        <dbReference type="ARBA" id="ARBA00004651"/>
    </source>
</evidence>
<evidence type="ECO:0000256" key="3">
    <source>
        <dbReference type="ARBA" id="ARBA00022692"/>
    </source>
</evidence>
<keyword evidence="3 6" id="KW-0812">Transmembrane</keyword>
<evidence type="ECO:0000256" key="4">
    <source>
        <dbReference type="ARBA" id="ARBA00022989"/>
    </source>
</evidence>
<dbReference type="PANTHER" id="PTHR47371">
    <property type="entry name" value="LIPOTEICHOIC ACID SYNTHASE"/>
    <property type="match status" value="1"/>
</dbReference>
<organism evidence="8">
    <name type="scientific">freshwater metagenome</name>
    <dbReference type="NCBI Taxonomy" id="449393"/>
    <lineage>
        <taxon>unclassified sequences</taxon>
        <taxon>metagenomes</taxon>
        <taxon>ecological metagenomes</taxon>
    </lineage>
</organism>
<keyword evidence="5 6" id="KW-0472">Membrane</keyword>
<dbReference type="InterPro" id="IPR000917">
    <property type="entry name" value="Sulfatase_N"/>
</dbReference>